<reference evidence="1 2" key="1">
    <citation type="submission" date="2022-05" db="EMBL/GenBank/DDBJ databases">
        <title>Genome Sequencing of Bee-Associated Microbes.</title>
        <authorList>
            <person name="Dunlap C."/>
        </authorList>
    </citation>
    <scope>NUCLEOTIDE SEQUENCE [LARGE SCALE GENOMIC DNA]</scope>
    <source>
        <strain evidence="1 2">NRRL B-14421</strain>
    </source>
</reference>
<organism evidence="1 2">
    <name type="scientific">Paenibacillus alginolyticus</name>
    <dbReference type="NCBI Taxonomy" id="59839"/>
    <lineage>
        <taxon>Bacteria</taxon>
        <taxon>Bacillati</taxon>
        <taxon>Bacillota</taxon>
        <taxon>Bacilli</taxon>
        <taxon>Bacillales</taxon>
        <taxon>Paenibacillaceae</taxon>
        <taxon>Paenibacillus</taxon>
    </lineage>
</organism>
<keyword evidence="2" id="KW-1185">Reference proteome</keyword>
<dbReference type="NCBIfam" id="NF047593">
    <property type="entry name" value="IS66_ISAeme5_TnpA"/>
    <property type="match status" value="1"/>
</dbReference>
<proteinExistence type="predicted"/>
<name>A0ABT4G5L9_9BACL</name>
<dbReference type="RefSeq" id="WP_268613360.1">
    <property type="nucleotide sequence ID" value="NZ_JAMDMX010000001.1"/>
</dbReference>
<protein>
    <submittedName>
        <fullName evidence="1">IS66 family insertion sequence element accessory protein TnpB</fullName>
    </submittedName>
</protein>
<evidence type="ECO:0000313" key="1">
    <source>
        <dbReference type="EMBL" id="MCY9691478.1"/>
    </source>
</evidence>
<comment type="caution">
    <text evidence="1">The sequence shown here is derived from an EMBL/GenBank/DDBJ whole genome shotgun (WGS) entry which is preliminary data.</text>
</comment>
<accession>A0ABT4G5L9</accession>
<dbReference type="Proteomes" id="UP001527099">
    <property type="component" value="Unassembled WGS sequence"/>
</dbReference>
<gene>
    <name evidence="1" type="ORF">M5X19_00855</name>
</gene>
<dbReference type="EMBL" id="JAMDMX010000001">
    <property type="protein sequence ID" value="MCY9691478.1"/>
    <property type="molecule type" value="Genomic_DNA"/>
</dbReference>
<sequence>MNKQQRLQEWTTRIIDFKSSGLTMSAWCQAHGQTIHQLKYWLRKLNESSSSATSSSNWLPLAIHSPSAEFSTPSSSLTVRVGHLAIEVQAGFNPNLLQEIVRALDLSC</sequence>
<evidence type="ECO:0000313" key="2">
    <source>
        <dbReference type="Proteomes" id="UP001527099"/>
    </source>
</evidence>